<dbReference type="Pfam" id="PF02661">
    <property type="entry name" value="Fic"/>
    <property type="match status" value="1"/>
</dbReference>
<protein>
    <submittedName>
        <fullName evidence="2">Fic family protein</fullName>
    </submittedName>
</protein>
<organism evidence="2 3">
    <name type="scientific">Sporosarcina siberiensis</name>
    <dbReference type="NCBI Taxonomy" id="1365606"/>
    <lineage>
        <taxon>Bacteria</taxon>
        <taxon>Bacillati</taxon>
        <taxon>Bacillota</taxon>
        <taxon>Bacilli</taxon>
        <taxon>Bacillales</taxon>
        <taxon>Caryophanaceae</taxon>
        <taxon>Sporosarcina</taxon>
    </lineage>
</organism>
<feature type="domain" description="Fido" evidence="1">
    <location>
        <begin position="92"/>
        <end position="228"/>
    </location>
</feature>
<keyword evidence="3" id="KW-1185">Reference proteome</keyword>
<dbReference type="EMBL" id="JBHUGI010000034">
    <property type="protein sequence ID" value="MFD1929424.1"/>
    <property type="molecule type" value="Genomic_DNA"/>
</dbReference>
<dbReference type="Proteomes" id="UP001597218">
    <property type="component" value="Unassembled WGS sequence"/>
</dbReference>
<comment type="caution">
    <text evidence="2">The sequence shown here is derived from an EMBL/GenBank/DDBJ whole genome shotgun (WGS) entry which is preliminary data.</text>
</comment>
<dbReference type="RefSeq" id="WP_381539539.1">
    <property type="nucleotide sequence ID" value="NZ_JBHUGI010000034.1"/>
</dbReference>
<evidence type="ECO:0000313" key="2">
    <source>
        <dbReference type="EMBL" id="MFD1929424.1"/>
    </source>
</evidence>
<proteinExistence type="predicted"/>
<dbReference type="SUPFAM" id="SSF140931">
    <property type="entry name" value="Fic-like"/>
    <property type="match status" value="1"/>
</dbReference>
<dbReference type="Gene3D" id="1.10.3290.10">
    <property type="entry name" value="Fido-like domain"/>
    <property type="match status" value="1"/>
</dbReference>
<dbReference type="InterPro" id="IPR036597">
    <property type="entry name" value="Fido-like_dom_sf"/>
</dbReference>
<gene>
    <name evidence="2" type="ORF">ACFSFY_15380</name>
</gene>
<dbReference type="InterPro" id="IPR040198">
    <property type="entry name" value="Fido_containing"/>
</dbReference>
<evidence type="ECO:0000313" key="3">
    <source>
        <dbReference type="Proteomes" id="UP001597218"/>
    </source>
</evidence>
<dbReference type="PANTHER" id="PTHR13504:SF38">
    <property type="entry name" value="FIDO DOMAIN-CONTAINING PROTEIN"/>
    <property type="match status" value="1"/>
</dbReference>
<name>A0ABW4SJV1_9BACL</name>
<dbReference type="PROSITE" id="PS51459">
    <property type="entry name" value="FIDO"/>
    <property type="match status" value="1"/>
</dbReference>
<accession>A0ABW4SJV1</accession>
<dbReference type="PANTHER" id="PTHR13504">
    <property type="entry name" value="FIDO DOMAIN-CONTAINING PROTEIN DDB_G0283145"/>
    <property type="match status" value="1"/>
</dbReference>
<evidence type="ECO:0000259" key="1">
    <source>
        <dbReference type="PROSITE" id="PS51459"/>
    </source>
</evidence>
<dbReference type="InterPro" id="IPR003812">
    <property type="entry name" value="Fido"/>
</dbReference>
<sequence length="244" mass="28135">MEILLELTQLKEKLDKQRPLPTITIQKLQQDFLIKSTYHSNAIEGNTLTVYETKAILEDGITVSGKSLREHLEAINHRDAILFVEDILHESINERLIKDIHQLVLRGIDLQNAGIYRMHEVIITGASHDVTPAFKINDQMESLIDWHNTVNDLHPIEKACMLHSKFVNIHPFIDGNGRTARLLMNLELLRNGYLPAIIHVEERQAYYEALDIAATTKEYTKLVKLVAEREKEQLLRYLSLITKE</sequence>
<reference evidence="3" key="1">
    <citation type="journal article" date="2019" name="Int. J. Syst. Evol. Microbiol.">
        <title>The Global Catalogue of Microorganisms (GCM) 10K type strain sequencing project: providing services to taxonomists for standard genome sequencing and annotation.</title>
        <authorList>
            <consortium name="The Broad Institute Genomics Platform"/>
            <consortium name="The Broad Institute Genome Sequencing Center for Infectious Disease"/>
            <person name="Wu L."/>
            <person name="Ma J."/>
        </authorList>
    </citation>
    <scope>NUCLEOTIDE SEQUENCE [LARGE SCALE GENOMIC DNA]</scope>
    <source>
        <strain evidence="3">CGMCC 4.7177</strain>
    </source>
</reference>